<keyword evidence="1" id="KW-0812">Transmembrane</keyword>
<keyword evidence="1" id="KW-1133">Transmembrane helix</keyword>
<dbReference type="AlphaFoldDB" id="A0A2W5V777"/>
<feature type="transmembrane region" description="Helical" evidence="1">
    <location>
        <begin position="47"/>
        <end position="74"/>
    </location>
</feature>
<proteinExistence type="predicted"/>
<evidence type="ECO:0000313" key="3">
    <source>
        <dbReference type="Proteomes" id="UP000249393"/>
    </source>
</evidence>
<comment type="caution">
    <text evidence="2">The sequence shown here is derived from an EMBL/GenBank/DDBJ whole genome shotgun (WGS) entry which is preliminary data.</text>
</comment>
<protein>
    <submittedName>
        <fullName evidence="2">Uncharacterized protein</fullName>
    </submittedName>
</protein>
<gene>
    <name evidence="2" type="ORF">DI526_05950</name>
</gene>
<evidence type="ECO:0000313" key="2">
    <source>
        <dbReference type="EMBL" id="PZR35829.1"/>
    </source>
</evidence>
<reference evidence="2 3" key="1">
    <citation type="submission" date="2017-08" db="EMBL/GenBank/DDBJ databases">
        <title>Infants hospitalized years apart are colonized by the same room-sourced microbial strains.</title>
        <authorList>
            <person name="Brooks B."/>
            <person name="Olm M.R."/>
            <person name="Firek B.A."/>
            <person name="Baker R."/>
            <person name="Thomas B.C."/>
            <person name="Morowitz M.J."/>
            <person name="Banfield J.F."/>
        </authorList>
    </citation>
    <scope>NUCLEOTIDE SEQUENCE [LARGE SCALE GENOMIC DNA]</scope>
    <source>
        <strain evidence="2">S2_003_000_R2_4</strain>
    </source>
</reference>
<sequence>MARSKFGFRKRASVGPWLFLGLATCAILFLAGGLAVGQPASGLSNLAMIGAFVAVCLGPVLLALTLVWGGFMLLRWVWTG</sequence>
<evidence type="ECO:0000256" key="1">
    <source>
        <dbReference type="SAM" id="Phobius"/>
    </source>
</evidence>
<organism evidence="2 3">
    <name type="scientific">Caulobacter segnis</name>
    <dbReference type="NCBI Taxonomy" id="88688"/>
    <lineage>
        <taxon>Bacteria</taxon>
        <taxon>Pseudomonadati</taxon>
        <taxon>Pseudomonadota</taxon>
        <taxon>Alphaproteobacteria</taxon>
        <taxon>Caulobacterales</taxon>
        <taxon>Caulobacteraceae</taxon>
        <taxon>Caulobacter</taxon>
    </lineage>
</organism>
<name>A0A2W5V777_9CAUL</name>
<dbReference type="Proteomes" id="UP000249393">
    <property type="component" value="Unassembled WGS sequence"/>
</dbReference>
<keyword evidence="1" id="KW-0472">Membrane</keyword>
<accession>A0A2W5V777</accession>
<dbReference type="EMBL" id="QFQZ01000012">
    <property type="protein sequence ID" value="PZR35829.1"/>
    <property type="molecule type" value="Genomic_DNA"/>
</dbReference>